<name>A0ABY5L3Y7_9SPHN</name>
<evidence type="ECO:0000313" key="2">
    <source>
        <dbReference type="EMBL" id="UUL81673.1"/>
    </source>
</evidence>
<proteinExistence type="predicted"/>
<dbReference type="EMBL" id="CP101740">
    <property type="protein sequence ID" value="UUL81673.1"/>
    <property type="molecule type" value="Genomic_DNA"/>
</dbReference>
<sequence>MASEPSYYRAQAALAEAEADGAMLDNVRDRHMRSAQAFNQMAERQEKVAVMRAAREAASGSNAPGAPYPQESLIEPHTD</sequence>
<protein>
    <submittedName>
        <fullName evidence="2">Uncharacterized protein</fullName>
    </submittedName>
</protein>
<feature type="region of interest" description="Disordered" evidence="1">
    <location>
        <begin position="53"/>
        <end position="79"/>
    </location>
</feature>
<keyword evidence="3" id="KW-1185">Reference proteome</keyword>
<accession>A0ABY5L3Y7</accession>
<dbReference type="Proteomes" id="UP001058533">
    <property type="component" value="Chromosome"/>
</dbReference>
<evidence type="ECO:0000256" key="1">
    <source>
        <dbReference type="SAM" id="MobiDB-lite"/>
    </source>
</evidence>
<gene>
    <name evidence="2" type="ORF">NMP03_10730</name>
</gene>
<dbReference type="RefSeq" id="WP_256505376.1">
    <property type="nucleotide sequence ID" value="NZ_CP101740.1"/>
</dbReference>
<organism evidence="2 3">
    <name type="scientific">Sphingomonas qomolangmaensis</name>
    <dbReference type="NCBI Taxonomy" id="2918765"/>
    <lineage>
        <taxon>Bacteria</taxon>
        <taxon>Pseudomonadati</taxon>
        <taxon>Pseudomonadota</taxon>
        <taxon>Alphaproteobacteria</taxon>
        <taxon>Sphingomonadales</taxon>
        <taxon>Sphingomonadaceae</taxon>
        <taxon>Sphingomonas</taxon>
    </lineage>
</organism>
<evidence type="ECO:0000313" key="3">
    <source>
        <dbReference type="Proteomes" id="UP001058533"/>
    </source>
</evidence>
<reference evidence="2" key="1">
    <citation type="submission" date="2022-07" db="EMBL/GenBank/DDBJ databases">
        <title>Sphingomonas sp. nov., a novel bacterium isolated from the north slope of the Mount Everest.</title>
        <authorList>
            <person name="Cui X."/>
            <person name="Liu Y."/>
        </authorList>
    </citation>
    <scope>NUCLEOTIDE SEQUENCE</scope>
    <source>
        <strain evidence="2">S5-59</strain>
    </source>
</reference>